<keyword evidence="1" id="KW-0805">Transcription regulation</keyword>
<dbReference type="InterPro" id="IPR009057">
    <property type="entry name" value="Homeodomain-like_sf"/>
</dbReference>
<evidence type="ECO:0000256" key="4">
    <source>
        <dbReference type="SAM" id="MobiDB-lite"/>
    </source>
</evidence>
<keyword evidence="3" id="KW-0804">Transcription</keyword>
<dbReference type="Proteomes" id="UP000243904">
    <property type="component" value="Chromosome I"/>
</dbReference>
<dbReference type="PROSITE" id="PS01124">
    <property type="entry name" value="HTH_ARAC_FAMILY_2"/>
    <property type="match status" value="1"/>
</dbReference>
<dbReference type="InterPro" id="IPR020449">
    <property type="entry name" value="Tscrpt_reg_AraC-type_HTH"/>
</dbReference>
<feature type="region of interest" description="Disordered" evidence="4">
    <location>
        <begin position="1"/>
        <end position="29"/>
    </location>
</feature>
<dbReference type="PANTHER" id="PTHR46796">
    <property type="entry name" value="HTH-TYPE TRANSCRIPTIONAL ACTIVATOR RHAS-RELATED"/>
    <property type="match status" value="1"/>
</dbReference>
<dbReference type="PRINTS" id="PR00032">
    <property type="entry name" value="HTHARAC"/>
</dbReference>
<evidence type="ECO:0000256" key="2">
    <source>
        <dbReference type="ARBA" id="ARBA00023125"/>
    </source>
</evidence>
<dbReference type="RefSeq" id="WP_146688748.1">
    <property type="nucleotide sequence ID" value="NZ_LT629750.1"/>
</dbReference>
<evidence type="ECO:0000256" key="1">
    <source>
        <dbReference type="ARBA" id="ARBA00023015"/>
    </source>
</evidence>
<name>A0A1H1XIQ2_9BRAD</name>
<dbReference type="SUPFAM" id="SSF46689">
    <property type="entry name" value="Homeodomain-like"/>
    <property type="match status" value="2"/>
</dbReference>
<dbReference type="Gene3D" id="1.10.10.60">
    <property type="entry name" value="Homeodomain-like"/>
    <property type="match status" value="2"/>
</dbReference>
<dbReference type="GO" id="GO:0043565">
    <property type="term" value="F:sequence-specific DNA binding"/>
    <property type="evidence" value="ECO:0007669"/>
    <property type="project" value="InterPro"/>
</dbReference>
<reference evidence="7" key="1">
    <citation type="submission" date="2016-10" db="EMBL/GenBank/DDBJ databases">
        <authorList>
            <person name="Varghese N."/>
            <person name="Submissions S."/>
        </authorList>
    </citation>
    <scope>NUCLEOTIDE SEQUENCE [LARGE SCALE GENOMIC DNA]</scope>
    <source>
        <strain evidence="7">GAS369</strain>
    </source>
</reference>
<sequence>MTDSSVLEFFGNEPQELEPGPGAHDRADSPRLLISLERPRPHRPVIYKERKWRLPDKPDGMDQRVPRLVVSRWQGADRDQHSFEIAGDYHILAVILQPTRLSLRVGPRSFQHQDVVPGVIQITPPGLPADVVYARPYDILHFHIPNALLMECFDWSHGKWPTDGVALRDPLPARDALLEKLGTTLLSIDGADGCLFADFLGLAIVTHLLRLYSEVSPPSARKITALPRWRLKRVNEFIEAHLDSPVALADVAGAAGLSCMHFAAQFRAATGVRPHEYLVRRRIAKAQAMLATTDMPIAELALAVGFGSQAHFTVAFKRFSGLTPLRWRQSHCLR</sequence>
<protein>
    <submittedName>
        <fullName evidence="6">Transcriptional regulator, AraC family</fullName>
    </submittedName>
</protein>
<dbReference type="SMART" id="SM00342">
    <property type="entry name" value="HTH_ARAC"/>
    <property type="match status" value="1"/>
</dbReference>
<evidence type="ECO:0000259" key="5">
    <source>
        <dbReference type="PROSITE" id="PS01124"/>
    </source>
</evidence>
<dbReference type="EMBL" id="LT629750">
    <property type="protein sequence ID" value="SDT09108.1"/>
    <property type="molecule type" value="Genomic_DNA"/>
</dbReference>
<dbReference type="InterPro" id="IPR018060">
    <property type="entry name" value="HTH_AraC"/>
</dbReference>
<proteinExistence type="predicted"/>
<feature type="domain" description="HTH araC/xylS-type" evidence="5">
    <location>
        <begin position="232"/>
        <end position="330"/>
    </location>
</feature>
<gene>
    <name evidence="6" type="ORF">SAMN05444158_4347</name>
</gene>
<evidence type="ECO:0000256" key="3">
    <source>
        <dbReference type="ARBA" id="ARBA00023163"/>
    </source>
</evidence>
<evidence type="ECO:0000313" key="7">
    <source>
        <dbReference type="Proteomes" id="UP000243904"/>
    </source>
</evidence>
<dbReference type="GO" id="GO:0003700">
    <property type="term" value="F:DNA-binding transcription factor activity"/>
    <property type="evidence" value="ECO:0007669"/>
    <property type="project" value="InterPro"/>
</dbReference>
<keyword evidence="2" id="KW-0238">DNA-binding</keyword>
<dbReference type="InterPro" id="IPR018062">
    <property type="entry name" value="HTH_AraC-typ_CS"/>
</dbReference>
<dbReference type="Pfam" id="PF12833">
    <property type="entry name" value="HTH_18"/>
    <property type="match status" value="1"/>
</dbReference>
<keyword evidence="7" id="KW-1185">Reference proteome</keyword>
<evidence type="ECO:0000313" key="6">
    <source>
        <dbReference type="EMBL" id="SDT09108.1"/>
    </source>
</evidence>
<dbReference type="PANTHER" id="PTHR46796:SF14">
    <property type="entry name" value="TRANSCRIPTIONAL REGULATORY PROTEIN"/>
    <property type="match status" value="1"/>
</dbReference>
<dbReference type="InterPro" id="IPR050204">
    <property type="entry name" value="AraC_XylS_family_regulators"/>
</dbReference>
<dbReference type="AlphaFoldDB" id="A0A1H1XIQ2"/>
<accession>A0A1H1XIQ2</accession>
<organism evidence="6 7">
    <name type="scientific">Bradyrhizobium canariense</name>
    <dbReference type="NCBI Taxonomy" id="255045"/>
    <lineage>
        <taxon>Bacteria</taxon>
        <taxon>Pseudomonadati</taxon>
        <taxon>Pseudomonadota</taxon>
        <taxon>Alphaproteobacteria</taxon>
        <taxon>Hyphomicrobiales</taxon>
        <taxon>Nitrobacteraceae</taxon>
        <taxon>Bradyrhizobium</taxon>
    </lineage>
</organism>
<dbReference type="PROSITE" id="PS00041">
    <property type="entry name" value="HTH_ARAC_FAMILY_1"/>
    <property type="match status" value="1"/>
</dbReference>